<keyword evidence="2" id="KW-1185">Reference proteome</keyword>
<evidence type="ECO:0000313" key="2">
    <source>
        <dbReference type="Proteomes" id="UP000299102"/>
    </source>
</evidence>
<organism evidence="1 2">
    <name type="scientific">Eumeta variegata</name>
    <name type="common">Bagworm moth</name>
    <name type="synonym">Eumeta japonica</name>
    <dbReference type="NCBI Taxonomy" id="151549"/>
    <lineage>
        <taxon>Eukaryota</taxon>
        <taxon>Metazoa</taxon>
        <taxon>Ecdysozoa</taxon>
        <taxon>Arthropoda</taxon>
        <taxon>Hexapoda</taxon>
        <taxon>Insecta</taxon>
        <taxon>Pterygota</taxon>
        <taxon>Neoptera</taxon>
        <taxon>Endopterygota</taxon>
        <taxon>Lepidoptera</taxon>
        <taxon>Glossata</taxon>
        <taxon>Ditrysia</taxon>
        <taxon>Tineoidea</taxon>
        <taxon>Psychidae</taxon>
        <taxon>Oiketicinae</taxon>
        <taxon>Eumeta</taxon>
    </lineage>
</organism>
<dbReference type="Proteomes" id="UP000299102">
    <property type="component" value="Unassembled WGS sequence"/>
</dbReference>
<sequence length="234" mass="26285">MDIQNLKEMIDALPISWEYLLEGGFMEEEWGEWSEVGEHVKPPVVDIVTASVMTVSLAAHDPYSASEGGLSINSGAKIGSQSWTENRIVFNIVIGRCTRLLKKAVCPRGRWIRGHCTTRKSISSEVSRPARRNSISGGRRLAFYNFDFRRVPICTNKVIRLSSFGRTSTSSSPSRVDASARRKNGFILIVFYDTRRSPQNTKTDKQSDDSHVVKGDVFELKGHWPVDLDHPSSR</sequence>
<comment type="caution">
    <text evidence="1">The sequence shown here is derived from an EMBL/GenBank/DDBJ whole genome shotgun (WGS) entry which is preliminary data.</text>
</comment>
<name>A0A4C1VGK8_EUMVA</name>
<proteinExistence type="predicted"/>
<dbReference type="AlphaFoldDB" id="A0A4C1VGK8"/>
<dbReference type="EMBL" id="BGZK01000338">
    <property type="protein sequence ID" value="GBP37763.1"/>
    <property type="molecule type" value="Genomic_DNA"/>
</dbReference>
<accession>A0A4C1VGK8</accession>
<reference evidence="1 2" key="1">
    <citation type="journal article" date="2019" name="Commun. Biol.">
        <title>The bagworm genome reveals a unique fibroin gene that provides high tensile strength.</title>
        <authorList>
            <person name="Kono N."/>
            <person name="Nakamura H."/>
            <person name="Ohtoshi R."/>
            <person name="Tomita M."/>
            <person name="Numata K."/>
            <person name="Arakawa K."/>
        </authorList>
    </citation>
    <scope>NUCLEOTIDE SEQUENCE [LARGE SCALE GENOMIC DNA]</scope>
</reference>
<gene>
    <name evidence="1" type="ORF">EVAR_29965_1</name>
</gene>
<evidence type="ECO:0000313" key="1">
    <source>
        <dbReference type="EMBL" id="GBP37763.1"/>
    </source>
</evidence>
<protein>
    <submittedName>
        <fullName evidence="1">Uncharacterized protein</fullName>
    </submittedName>
</protein>